<dbReference type="PANTHER" id="PTHR48075">
    <property type="entry name" value="3-HYDROXYACYL-COA DEHYDROGENASE FAMILY PROTEIN"/>
    <property type="match status" value="1"/>
</dbReference>
<dbReference type="InterPro" id="IPR008927">
    <property type="entry name" value="6-PGluconate_DH-like_C_sf"/>
</dbReference>
<evidence type="ECO:0000313" key="5">
    <source>
        <dbReference type="Proteomes" id="UP001597112"/>
    </source>
</evidence>
<feature type="domain" description="3-hydroxyacyl-CoA dehydrogenase NAD binding" evidence="3">
    <location>
        <begin position="9"/>
        <end position="185"/>
    </location>
</feature>
<dbReference type="PIRSF" id="PIRSF000105">
    <property type="entry name" value="HCDH"/>
    <property type="match status" value="1"/>
</dbReference>
<dbReference type="InterPro" id="IPR006108">
    <property type="entry name" value="3HC_DH_C"/>
</dbReference>
<name>A0ABW3K4G4_9BACT</name>
<proteinExistence type="predicted"/>
<dbReference type="Gene3D" id="3.40.50.720">
    <property type="entry name" value="NAD(P)-binding Rossmann-like Domain"/>
    <property type="match status" value="1"/>
</dbReference>
<keyword evidence="5" id="KW-1185">Reference proteome</keyword>
<dbReference type="Gene3D" id="1.10.1040.10">
    <property type="entry name" value="N-(1-d-carboxylethyl)-l-norvaline Dehydrogenase, domain 2"/>
    <property type="match status" value="1"/>
</dbReference>
<sequence length="288" mass="32122">MTIENIKRIAVIGAGTMGQGIAQVCALAGYTVMLYDIQPELIRTAISTIRKTLESHVERGKITEQHKNEVIGRIEAAGDFRTLQIDLAIEAVIEKLDVKQKIFSELEKINGQDCILISNTSSISITLIASVLKYPGRFAGLHFFNPAPAMKLVEIVRGAATDESTINFLKDFSSKISKAAVLVKDSPGFIVNRVARHFYTESLRILEDNVSDFQTVDQLMRATGFKMGPFELMDLIGMDVNYAVTSSMFNSFHQDPKFRPSRIQQQKIEAGFLGRKSGKGFYIYQTKE</sequence>
<dbReference type="PANTHER" id="PTHR48075:SF5">
    <property type="entry name" value="3-HYDROXYBUTYRYL-COA DEHYDROGENASE"/>
    <property type="match status" value="1"/>
</dbReference>
<dbReference type="Pfam" id="PF00725">
    <property type="entry name" value="3HCDH"/>
    <property type="match status" value="1"/>
</dbReference>
<dbReference type="Pfam" id="PF02737">
    <property type="entry name" value="3HCDH_N"/>
    <property type="match status" value="1"/>
</dbReference>
<accession>A0ABW3K4G4</accession>
<keyword evidence="1" id="KW-0560">Oxidoreductase</keyword>
<evidence type="ECO:0000259" key="3">
    <source>
        <dbReference type="Pfam" id="PF02737"/>
    </source>
</evidence>
<dbReference type="SUPFAM" id="SSF48179">
    <property type="entry name" value="6-phosphogluconate dehydrogenase C-terminal domain-like"/>
    <property type="match status" value="1"/>
</dbReference>
<reference evidence="5" key="1">
    <citation type="journal article" date="2019" name="Int. J. Syst. Evol. Microbiol.">
        <title>The Global Catalogue of Microorganisms (GCM) 10K type strain sequencing project: providing services to taxonomists for standard genome sequencing and annotation.</title>
        <authorList>
            <consortium name="The Broad Institute Genomics Platform"/>
            <consortium name="The Broad Institute Genome Sequencing Center for Infectious Disease"/>
            <person name="Wu L."/>
            <person name="Ma J."/>
        </authorList>
    </citation>
    <scope>NUCLEOTIDE SEQUENCE [LARGE SCALE GENOMIC DNA]</scope>
    <source>
        <strain evidence="5">CCUG 58938</strain>
    </source>
</reference>
<evidence type="ECO:0000259" key="2">
    <source>
        <dbReference type="Pfam" id="PF00725"/>
    </source>
</evidence>
<evidence type="ECO:0000256" key="1">
    <source>
        <dbReference type="ARBA" id="ARBA00023002"/>
    </source>
</evidence>
<dbReference type="Proteomes" id="UP001597112">
    <property type="component" value="Unassembled WGS sequence"/>
</dbReference>
<dbReference type="InterPro" id="IPR006176">
    <property type="entry name" value="3-OHacyl-CoA_DH_NAD-bd"/>
</dbReference>
<evidence type="ECO:0000313" key="4">
    <source>
        <dbReference type="EMBL" id="MFD1000686.1"/>
    </source>
</evidence>
<dbReference type="InterPro" id="IPR036291">
    <property type="entry name" value="NAD(P)-bd_dom_sf"/>
</dbReference>
<dbReference type="EMBL" id="JBHTKA010000004">
    <property type="protein sequence ID" value="MFD1000686.1"/>
    <property type="molecule type" value="Genomic_DNA"/>
</dbReference>
<dbReference type="InterPro" id="IPR022694">
    <property type="entry name" value="3-OHacyl-CoA_DH"/>
</dbReference>
<comment type="caution">
    <text evidence="4">The sequence shown here is derived from an EMBL/GenBank/DDBJ whole genome shotgun (WGS) entry which is preliminary data.</text>
</comment>
<dbReference type="InterPro" id="IPR013328">
    <property type="entry name" value="6PGD_dom2"/>
</dbReference>
<organism evidence="4 5">
    <name type="scientific">Ohtaekwangia kribbensis</name>
    <dbReference type="NCBI Taxonomy" id="688913"/>
    <lineage>
        <taxon>Bacteria</taxon>
        <taxon>Pseudomonadati</taxon>
        <taxon>Bacteroidota</taxon>
        <taxon>Cytophagia</taxon>
        <taxon>Cytophagales</taxon>
        <taxon>Fulvivirgaceae</taxon>
        <taxon>Ohtaekwangia</taxon>
    </lineage>
</organism>
<protein>
    <submittedName>
        <fullName evidence="4">3-hydroxyacyl-CoA dehydrogenase NAD-binding domain-containing protein</fullName>
    </submittedName>
</protein>
<gene>
    <name evidence="4" type="ORF">ACFQ21_15275</name>
</gene>
<dbReference type="SUPFAM" id="SSF51735">
    <property type="entry name" value="NAD(P)-binding Rossmann-fold domains"/>
    <property type="match status" value="1"/>
</dbReference>
<feature type="domain" description="3-hydroxyacyl-CoA dehydrogenase C-terminal" evidence="2">
    <location>
        <begin position="188"/>
        <end position="284"/>
    </location>
</feature>
<dbReference type="RefSeq" id="WP_377580137.1">
    <property type="nucleotide sequence ID" value="NZ_JBHTKA010000004.1"/>
</dbReference>